<organism evidence="1 2">
    <name type="scientific">Strigamia maritima</name>
    <name type="common">European centipede</name>
    <name type="synonym">Geophilus maritimus</name>
    <dbReference type="NCBI Taxonomy" id="126957"/>
    <lineage>
        <taxon>Eukaryota</taxon>
        <taxon>Metazoa</taxon>
        <taxon>Ecdysozoa</taxon>
        <taxon>Arthropoda</taxon>
        <taxon>Myriapoda</taxon>
        <taxon>Chilopoda</taxon>
        <taxon>Pleurostigmophora</taxon>
        <taxon>Geophilomorpha</taxon>
        <taxon>Linotaeniidae</taxon>
        <taxon>Strigamia</taxon>
    </lineage>
</organism>
<protein>
    <submittedName>
        <fullName evidence="1">Uncharacterized protein</fullName>
    </submittedName>
</protein>
<reference evidence="2" key="1">
    <citation type="submission" date="2011-05" db="EMBL/GenBank/DDBJ databases">
        <authorList>
            <person name="Richards S.R."/>
            <person name="Qu J."/>
            <person name="Jiang H."/>
            <person name="Jhangiani S.N."/>
            <person name="Agravi P."/>
            <person name="Goodspeed R."/>
            <person name="Gross S."/>
            <person name="Mandapat C."/>
            <person name="Jackson L."/>
            <person name="Mathew T."/>
            <person name="Pu L."/>
            <person name="Thornton R."/>
            <person name="Saada N."/>
            <person name="Wilczek-Boney K.B."/>
            <person name="Lee S."/>
            <person name="Kovar C."/>
            <person name="Wu Y."/>
            <person name="Scherer S.E."/>
            <person name="Worley K.C."/>
            <person name="Muzny D.M."/>
            <person name="Gibbs R."/>
        </authorList>
    </citation>
    <scope>NUCLEOTIDE SEQUENCE</scope>
    <source>
        <strain evidence="2">Brora</strain>
    </source>
</reference>
<dbReference type="EnsemblMetazoa" id="SMAR005739-RA">
    <property type="protein sequence ID" value="SMAR005739-PA"/>
    <property type="gene ID" value="SMAR005739"/>
</dbReference>
<dbReference type="EMBL" id="JH431639">
    <property type="status" value="NOT_ANNOTATED_CDS"/>
    <property type="molecule type" value="Genomic_DNA"/>
</dbReference>
<name>T1IX09_STRMM</name>
<evidence type="ECO:0000313" key="2">
    <source>
        <dbReference type="Proteomes" id="UP000014500"/>
    </source>
</evidence>
<proteinExistence type="predicted"/>
<dbReference type="Proteomes" id="UP000014500">
    <property type="component" value="Unassembled WGS sequence"/>
</dbReference>
<evidence type="ECO:0000313" key="1">
    <source>
        <dbReference type="EnsemblMetazoa" id="SMAR005739-PA"/>
    </source>
</evidence>
<keyword evidence="2" id="KW-1185">Reference proteome</keyword>
<dbReference type="HOGENOM" id="CLU_2471911_0_0_1"/>
<reference evidence="1" key="2">
    <citation type="submission" date="2015-02" db="UniProtKB">
        <authorList>
            <consortium name="EnsemblMetazoa"/>
        </authorList>
    </citation>
    <scope>IDENTIFICATION</scope>
</reference>
<sequence length="88" mass="10251">MIIMNFLRRIMQTVFEDTSQVVASQMGTHVEQHGKRNACIFGNKISIHIDNFNSGEFQDNPYYHMEDIPSDVLKSLIPIFEAHIDRRL</sequence>
<accession>T1IX09</accession>
<dbReference type="AlphaFoldDB" id="T1IX09"/>